<accession>A0A1V4HUB9</accession>
<keyword evidence="2" id="KW-1185">Reference proteome</keyword>
<organism evidence="1 2">
    <name type="scientific">Nitrobacter vulgaris</name>
    <dbReference type="NCBI Taxonomy" id="29421"/>
    <lineage>
        <taxon>Bacteria</taxon>
        <taxon>Pseudomonadati</taxon>
        <taxon>Pseudomonadota</taxon>
        <taxon>Alphaproteobacteria</taxon>
        <taxon>Hyphomicrobiales</taxon>
        <taxon>Nitrobacteraceae</taxon>
        <taxon>Nitrobacter</taxon>
    </lineage>
</organism>
<name>A0A1V4HUB9_NITVU</name>
<gene>
    <name evidence="1" type="ORF">B2M20_17385</name>
</gene>
<comment type="caution">
    <text evidence="1">The sequence shown here is derived from an EMBL/GenBank/DDBJ whole genome shotgun (WGS) entry which is preliminary data.</text>
</comment>
<protein>
    <submittedName>
        <fullName evidence="1">Uncharacterized protein</fullName>
    </submittedName>
</protein>
<reference evidence="1 2" key="1">
    <citation type="submission" date="2017-02" db="EMBL/GenBank/DDBJ databases">
        <title>Genome sequence of the nitrite-oxidizing bacterium Nitrobacter vulgaris strain Ab1.</title>
        <authorList>
            <person name="Mellbye B.L."/>
            <person name="Davis E.W."/>
            <person name="Spieck E."/>
            <person name="Chang J.H."/>
            <person name="Bottomley P.J."/>
            <person name="Sayavedra-Soto L.A."/>
        </authorList>
    </citation>
    <scope>NUCLEOTIDE SEQUENCE [LARGE SCALE GENOMIC DNA]</scope>
    <source>
        <strain evidence="1 2">Ab1</strain>
    </source>
</reference>
<sequence>MMSDDQISVLFEGNDNGQATGDRVAGALFAGWQRRDILAHRLSLSVNAANAVFRSFALDALTFMKIVRS</sequence>
<dbReference type="EMBL" id="MWPQ01000061">
    <property type="protein sequence ID" value="OPH81493.1"/>
    <property type="molecule type" value="Genomic_DNA"/>
</dbReference>
<evidence type="ECO:0000313" key="2">
    <source>
        <dbReference type="Proteomes" id="UP000189940"/>
    </source>
</evidence>
<proteinExistence type="predicted"/>
<dbReference type="Proteomes" id="UP000189940">
    <property type="component" value="Unassembled WGS sequence"/>
</dbReference>
<evidence type="ECO:0000313" key="1">
    <source>
        <dbReference type="EMBL" id="OPH81493.1"/>
    </source>
</evidence>
<dbReference type="AlphaFoldDB" id="A0A1V4HUB9"/>